<comment type="caution">
    <text evidence="2">The sequence shown here is derived from an EMBL/GenBank/DDBJ whole genome shotgun (WGS) entry which is preliminary data.</text>
</comment>
<organism evidence="2 3">
    <name type="scientific">Azospirillum brasilense</name>
    <dbReference type="NCBI Taxonomy" id="192"/>
    <lineage>
        <taxon>Bacteria</taxon>
        <taxon>Pseudomonadati</taxon>
        <taxon>Pseudomonadota</taxon>
        <taxon>Alphaproteobacteria</taxon>
        <taxon>Rhodospirillales</taxon>
        <taxon>Azospirillaceae</taxon>
        <taxon>Azospirillum</taxon>
    </lineage>
</organism>
<reference evidence="2 3" key="1">
    <citation type="submission" date="2019-06" db="EMBL/GenBank/DDBJ databases">
        <title>Genomic Encyclopedia of Type Strains, Phase IV (KMG-V): Genome sequencing to study the core and pangenomes of soil and plant-associated prokaryotes.</title>
        <authorList>
            <person name="Whitman W."/>
        </authorList>
    </citation>
    <scope>NUCLEOTIDE SEQUENCE [LARGE SCALE GENOMIC DNA]</scope>
    <source>
        <strain evidence="2 3">BR 11650</strain>
    </source>
</reference>
<sequence length="170" mass="17882">MGMTFLSRAAMGPVGLLTALSVTATIGAAAIGTAQAADDRSGAAVLVSAAIGNEVVQMVELGPKVIQVTVNDRVVYEDREGRTVSFVNAYNMEGRWLVLLQESVDGKCAARFRVLDLGGAKASVSLPFGTCSDAPKVEQADRTLTVSLPATDGKSTAAWNYRDGMLVRMR</sequence>
<name>A0A560C318_AZOBR</name>
<dbReference type="EMBL" id="VITH01000011">
    <property type="protein sequence ID" value="TWA79265.1"/>
    <property type="molecule type" value="Genomic_DNA"/>
</dbReference>
<evidence type="ECO:0000256" key="1">
    <source>
        <dbReference type="SAM" id="SignalP"/>
    </source>
</evidence>
<protein>
    <submittedName>
        <fullName evidence="2">Uncharacterized protein</fullName>
    </submittedName>
</protein>
<gene>
    <name evidence="2" type="ORF">FBZ83_111123</name>
</gene>
<accession>A0A560C318</accession>
<evidence type="ECO:0000313" key="2">
    <source>
        <dbReference type="EMBL" id="TWA79265.1"/>
    </source>
</evidence>
<dbReference type="AlphaFoldDB" id="A0A560C318"/>
<evidence type="ECO:0000313" key="3">
    <source>
        <dbReference type="Proteomes" id="UP000318529"/>
    </source>
</evidence>
<feature type="signal peptide" evidence="1">
    <location>
        <begin position="1"/>
        <end position="24"/>
    </location>
</feature>
<feature type="chain" id="PRO_5021844473" evidence="1">
    <location>
        <begin position="25"/>
        <end position="170"/>
    </location>
</feature>
<dbReference type="Proteomes" id="UP000318529">
    <property type="component" value="Unassembled WGS sequence"/>
</dbReference>
<proteinExistence type="predicted"/>
<keyword evidence="1" id="KW-0732">Signal</keyword>